<evidence type="ECO:0000313" key="5">
    <source>
        <dbReference type="EMBL" id="HIU48207.1"/>
    </source>
</evidence>
<comment type="function">
    <text evidence="4">Catalyzes the methylation of 5-hydroxyuridine (ho5U) to form 5-methoxyuridine (mo5U) at position 34 in tRNAs.</text>
</comment>
<keyword evidence="4" id="KW-0479">Metal-binding</keyword>
<comment type="caution">
    <text evidence="5">The sequence shown here is derived from an EMBL/GenBank/DDBJ whole genome shotgun (WGS) entry which is preliminary data.</text>
</comment>
<evidence type="ECO:0000256" key="1">
    <source>
        <dbReference type="ARBA" id="ARBA00022603"/>
    </source>
</evidence>
<dbReference type="SUPFAM" id="SSF53335">
    <property type="entry name" value="S-adenosyl-L-methionine-dependent methyltransferases"/>
    <property type="match status" value="1"/>
</dbReference>
<dbReference type="Proteomes" id="UP000824111">
    <property type="component" value="Unassembled WGS sequence"/>
</dbReference>
<dbReference type="AlphaFoldDB" id="A0A9D1LUF8"/>
<dbReference type="Pfam" id="PF01596">
    <property type="entry name" value="Methyltransf_3"/>
    <property type="match status" value="1"/>
</dbReference>
<dbReference type="EMBL" id="DVND01000063">
    <property type="protein sequence ID" value="HIU48207.1"/>
    <property type="molecule type" value="Genomic_DNA"/>
</dbReference>
<dbReference type="GO" id="GO:0000287">
    <property type="term" value="F:magnesium ion binding"/>
    <property type="evidence" value="ECO:0007669"/>
    <property type="project" value="UniProtKB-UniRule"/>
</dbReference>
<keyword evidence="4" id="KW-0460">Magnesium</keyword>
<gene>
    <name evidence="4" type="primary">trmR</name>
    <name evidence="5" type="ORF">IAB04_02460</name>
</gene>
<dbReference type="GO" id="GO:0016300">
    <property type="term" value="F:tRNA (uridine) methyltransferase activity"/>
    <property type="evidence" value="ECO:0007669"/>
    <property type="project" value="UniProtKB-UniRule"/>
</dbReference>
<keyword evidence="2 4" id="KW-0808">Transferase</keyword>
<dbReference type="HAMAP" id="MF_02217">
    <property type="entry name" value="TrmR_methyltr"/>
    <property type="match status" value="1"/>
</dbReference>
<feature type="binding site" evidence="4">
    <location>
        <position position="138"/>
    </location>
    <ligand>
        <name>Mg(2+)</name>
        <dbReference type="ChEBI" id="CHEBI:18420"/>
    </ligand>
</feature>
<evidence type="ECO:0000256" key="3">
    <source>
        <dbReference type="ARBA" id="ARBA00022691"/>
    </source>
</evidence>
<dbReference type="GO" id="GO:0008757">
    <property type="term" value="F:S-adenosylmethionine-dependent methyltransferase activity"/>
    <property type="evidence" value="ECO:0007669"/>
    <property type="project" value="TreeGrafter"/>
</dbReference>
<sequence>MIEYDLDAIVHPYITAYIRDGLPPKSGILAELEAYAKDHAVPIVQPETAQFLLVLVQMLRPKRILEVGCAIGYSAILMAQGLAEGGTVTTLEWDAGMAKAARENVRKAGLEEKIHVICADAKDVLPTLTGEYDLIFLDGPKAHYIYMLNDCIRLLRRGGVLAADNILYKGMTADDAHVVRRKITIVKRLRRFISAQMQREELVTSVLPLGDGVSLAVKK</sequence>
<dbReference type="InterPro" id="IPR043675">
    <property type="entry name" value="TrmR_methyltr"/>
</dbReference>
<feature type="binding site" evidence="4">
    <location>
        <position position="138"/>
    </location>
    <ligand>
        <name>S-adenosyl-L-methionine</name>
        <dbReference type="ChEBI" id="CHEBI:59789"/>
    </ligand>
</feature>
<keyword evidence="4" id="KW-0819">tRNA processing</keyword>
<accession>A0A9D1LUF8</accession>
<comment type="similarity">
    <text evidence="4">Belongs to the class I-like SAM-binding methyltransferase superfamily. Cation-dependent O-methyltransferase family.</text>
</comment>
<dbReference type="GO" id="GO:0008171">
    <property type="term" value="F:O-methyltransferase activity"/>
    <property type="evidence" value="ECO:0007669"/>
    <property type="project" value="InterPro"/>
</dbReference>
<dbReference type="GO" id="GO:0030488">
    <property type="term" value="P:tRNA methylation"/>
    <property type="evidence" value="ECO:0007669"/>
    <property type="project" value="UniProtKB-UniRule"/>
</dbReference>
<comment type="catalytic activity">
    <reaction evidence="4">
        <text>5-hydroxyuridine(34) in tRNA + S-adenosyl-L-methionine = 5-methoxyuridine(34) in tRNA + S-adenosyl-L-homocysteine + H(+)</text>
        <dbReference type="Rhea" id="RHEA:60524"/>
        <dbReference type="Rhea" id="RHEA-COMP:13381"/>
        <dbReference type="Rhea" id="RHEA-COMP:15591"/>
        <dbReference type="ChEBI" id="CHEBI:15378"/>
        <dbReference type="ChEBI" id="CHEBI:57856"/>
        <dbReference type="ChEBI" id="CHEBI:59789"/>
        <dbReference type="ChEBI" id="CHEBI:136877"/>
        <dbReference type="ChEBI" id="CHEBI:143860"/>
    </reaction>
</comment>
<feature type="binding site" evidence="4">
    <location>
        <position position="44"/>
    </location>
    <ligand>
        <name>S-adenosyl-L-methionine</name>
        <dbReference type="ChEBI" id="CHEBI:59789"/>
    </ligand>
</feature>
<evidence type="ECO:0000313" key="6">
    <source>
        <dbReference type="Proteomes" id="UP000824111"/>
    </source>
</evidence>
<keyword evidence="3 4" id="KW-0949">S-adenosyl-L-methionine</keyword>
<dbReference type="CDD" id="cd02440">
    <property type="entry name" value="AdoMet_MTases"/>
    <property type="match status" value="1"/>
</dbReference>
<dbReference type="PANTHER" id="PTHR10509">
    <property type="entry name" value="O-METHYLTRANSFERASE-RELATED"/>
    <property type="match status" value="1"/>
</dbReference>
<organism evidence="5 6">
    <name type="scientific">Candidatus Avimonoglobus intestinipullorum</name>
    <dbReference type="NCBI Taxonomy" id="2840699"/>
    <lineage>
        <taxon>Bacteria</taxon>
        <taxon>Bacillati</taxon>
        <taxon>Bacillota</taxon>
        <taxon>Clostridia</taxon>
        <taxon>Eubacteriales</taxon>
        <taxon>Candidatus Avimonoglobus</taxon>
    </lineage>
</organism>
<evidence type="ECO:0000256" key="4">
    <source>
        <dbReference type="HAMAP-Rule" id="MF_02217"/>
    </source>
</evidence>
<proteinExistence type="inferred from homology"/>
<dbReference type="InterPro" id="IPR050362">
    <property type="entry name" value="Cation-dep_OMT"/>
</dbReference>
<dbReference type="PANTHER" id="PTHR10509:SF14">
    <property type="entry name" value="CAFFEOYL-COA O-METHYLTRANSFERASE 3-RELATED"/>
    <property type="match status" value="1"/>
</dbReference>
<comment type="subunit">
    <text evidence="4">Homodimer.</text>
</comment>
<reference evidence="5" key="1">
    <citation type="submission" date="2020-10" db="EMBL/GenBank/DDBJ databases">
        <authorList>
            <person name="Gilroy R."/>
        </authorList>
    </citation>
    <scope>NUCLEOTIDE SEQUENCE</scope>
    <source>
        <strain evidence="5">ChiSjej4B22-9803</strain>
    </source>
</reference>
<dbReference type="EC" id="2.1.1.-" evidence="4"/>
<reference evidence="5" key="2">
    <citation type="journal article" date="2021" name="PeerJ">
        <title>Extensive microbial diversity within the chicken gut microbiome revealed by metagenomics and culture.</title>
        <authorList>
            <person name="Gilroy R."/>
            <person name="Ravi A."/>
            <person name="Getino M."/>
            <person name="Pursley I."/>
            <person name="Horton D.L."/>
            <person name="Alikhan N.F."/>
            <person name="Baker D."/>
            <person name="Gharbi K."/>
            <person name="Hall N."/>
            <person name="Watson M."/>
            <person name="Adriaenssens E.M."/>
            <person name="Foster-Nyarko E."/>
            <person name="Jarju S."/>
            <person name="Secka A."/>
            <person name="Antonio M."/>
            <person name="Oren A."/>
            <person name="Chaudhuri R.R."/>
            <person name="La Ragione R."/>
            <person name="Hildebrand F."/>
            <person name="Pallen M.J."/>
        </authorList>
    </citation>
    <scope>NUCLEOTIDE SEQUENCE</scope>
    <source>
        <strain evidence="5">ChiSjej4B22-9803</strain>
    </source>
</reference>
<name>A0A9D1LUF8_9FIRM</name>
<dbReference type="Gene3D" id="3.40.50.150">
    <property type="entry name" value="Vaccinia Virus protein VP39"/>
    <property type="match status" value="1"/>
</dbReference>
<keyword evidence="1 4" id="KW-0489">Methyltransferase</keyword>
<feature type="binding site" evidence="4">
    <location>
        <position position="164"/>
    </location>
    <ligand>
        <name>Mg(2+)</name>
        <dbReference type="ChEBI" id="CHEBI:18420"/>
    </ligand>
</feature>
<feature type="binding site" evidence="4">
    <location>
        <position position="74"/>
    </location>
    <ligand>
        <name>S-adenosyl-L-methionine</name>
        <dbReference type="ChEBI" id="CHEBI:59789"/>
    </ligand>
</feature>
<feature type="binding site" evidence="4">
    <location>
        <position position="92"/>
    </location>
    <ligand>
        <name>S-adenosyl-L-methionine</name>
        <dbReference type="ChEBI" id="CHEBI:59789"/>
    </ligand>
</feature>
<protein>
    <recommendedName>
        <fullName evidence="4">tRNA 5-hydroxyuridine methyltransferase</fullName>
        <ecNumber evidence="4">2.1.1.-</ecNumber>
    </recommendedName>
    <alternativeName>
        <fullName evidence="4">ho5U methyltransferase</fullName>
    </alternativeName>
</protein>
<evidence type="ECO:0000256" key="2">
    <source>
        <dbReference type="ARBA" id="ARBA00022679"/>
    </source>
</evidence>
<dbReference type="InterPro" id="IPR029063">
    <property type="entry name" value="SAM-dependent_MTases_sf"/>
</dbReference>
<feature type="binding site" evidence="4">
    <location>
        <begin position="120"/>
        <end position="121"/>
    </location>
    <ligand>
        <name>S-adenosyl-L-methionine</name>
        <dbReference type="ChEBI" id="CHEBI:59789"/>
    </ligand>
</feature>
<dbReference type="PROSITE" id="PS51682">
    <property type="entry name" value="SAM_OMT_I"/>
    <property type="match status" value="1"/>
</dbReference>
<dbReference type="InterPro" id="IPR002935">
    <property type="entry name" value="SAM_O-MeTrfase"/>
</dbReference>
<feature type="binding site" evidence="4">
    <location>
        <position position="165"/>
    </location>
    <ligand>
        <name>Mg(2+)</name>
        <dbReference type="ChEBI" id="CHEBI:18420"/>
    </ligand>
</feature>